<feature type="compositionally biased region" description="Basic and acidic residues" evidence="1">
    <location>
        <begin position="44"/>
        <end position="53"/>
    </location>
</feature>
<organism evidence="2 3">
    <name type="scientific">Cirrhinus mrigala</name>
    <name type="common">Mrigala</name>
    <dbReference type="NCBI Taxonomy" id="683832"/>
    <lineage>
        <taxon>Eukaryota</taxon>
        <taxon>Metazoa</taxon>
        <taxon>Chordata</taxon>
        <taxon>Craniata</taxon>
        <taxon>Vertebrata</taxon>
        <taxon>Euteleostomi</taxon>
        <taxon>Actinopterygii</taxon>
        <taxon>Neopterygii</taxon>
        <taxon>Teleostei</taxon>
        <taxon>Ostariophysi</taxon>
        <taxon>Cypriniformes</taxon>
        <taxon>Cyprinidae</taxon>
        <taxon>Labeoninae</taxon>
        <taxon>Labeonini</taxon>
        <taxon>Cirrhinus</taxon>
    </lineage>
</organism>
<protein>
    <submittedName>
        <fullName evidence="2">Uncharacterized protein</fullName>
    </submittedName>
</protein>
<feature type="region of interest" description="Disordered" evidence="1">
    <location>
        <begin position="32"/>
        <end position="53"/>
    </location>
</feature>
<gene>
    <name evidence="2" type="ORF">M9458_026844</name>
</gene>
<feature type="non-terminal residue" evidence="2">
    <location>
        <position position="1"/>
    </location>
</feature>
<proteinExistence type="predicted"/>
<reference evidence="2 3" key="1">
    <citation type="submission" date="2024-05" db="EMBL/GenBank/DDBJ databases">
        <title>Genome sequencing and assembly of Indian major carp, Cirrhinus mrigala (Hamilton, 1822).</title>
        <authorList>
            <person name="Mohindra V."/>
            <person name="Chowdhury L.M."/>
            <person name="Lal K."/>
            <person name="Jena J.K."/>
        </authorList>
    </citation>
    <scope>NUCLEOTIDE SEQUENCE [LARGE SCALE GENOMIC DNA]</scope>
    <source>
        <strain evidence="2">CM1030</strain>
        <tissue evidence="2">Blood</tissue>
    </source>
</reference>
<evidence type="ECO:0000313" key="2">
    <source>
        <dbReference type="EMBL" id="KAL0177950.1"/>
    </source>
</evidence>
<dbReference type="Proteomes" id="UP001529510">
    <property type="component" value="Unassembled WGS sequence"/>
</dbReference>
<accession>A0ABD0PVY3</accession>
<dbReference type="EMBL" id="JAMKFB020000013">
    <property type="protein sequence ID" value="KAL0177950.1"/>
    <property type="molecule type" value="Genomic_DNA"/>
</dbReference>
<comment type="caution">
    <text evidence="2">The sequence shown here is derived from an EMBL/GenBank/DDBJ whole genome shotgun (WGS) entry which is preliminary data.</text>
</comment>
<evidence type="ECO:0000256" key="1">
    <source>
        <dbReference type="SAM" id="MobiDB-lite"/>
    </source>
</evidence>
<keyword evidence="3" id="KW-1185">Reference proteome</keyword>
<sequence length="53" mass="5858">TENNQFKEGGILGTAPSDGFFLMMKAMEELDAPENMPEGLDPVVRTKVESEQK</sequence>
<evidence type="ECO:0000313" key="3">
    <source>
        <dbReference type="Proteomes" id="UP001529510"/>
    </source>
</evidence>
<dbReference type="Pfam" id="PF25828">
    <property type="entry name" value="CC_Cfap43"/>
    <property type="match status" value="1"/>
</dbReference>
<feature type="non-terminal residue" evidence="2">
    <location>
        <position position="53"/>
    </location>
</feature>
<name>A0ABD0PVY3_CIRMR</name>
<dbReference type="AlphaFoldDB" id="A0ABD0PVY3"/>